<proteinExistence type="inferred from homology"/>
<dbReference type="InterPro" id="IPR042099">
    <property type="entry name" value="ANL_N_sf"/>
</dbReference>
<feature type="domain" description="AMP-binding enzyme C-terminal" evidence="4">
    <location>
        <begin position="492"/>
        <end position="566"/>
    </location>
</feature>
<gene>
    <name evidence="5" type="ORF">MYCIT1_LOCUS23553</name>
</gene>
<dbReference type="PROSITE" id="PS00455">
    <property type="entry name" value="AMP_BINDING"/>
    <property type="match status" value="1"/>
</dbReference>
<dbReference type="Pfam" id="PF00501">
    <property type="entry name" value="AMP-binding"/>
    <property type="match status" value="1"/>
</dbReference>
<dbReference type="GO" id="GO:0031956">
    <property type="term" value="F:medium-chain fatty acid-CoA ligase activity"/>
    <property type="evidence" value="ECO:0007669"/>
    <property type="project" value="TreeGrafter"/>
</dbReference>
<comment type="caution">
    <text evidence="5">The sequence shown here is derived from an EMBL/GenBank/DDBJ whole genome shotgun (WGS) entry which is preliminary data.</text>
</comment>
<dbReference type="SUPFAM" id="SSF56801">
    <property type="entry name" value="Acetyl-CoA synthetase-like"/>
    <property type="match status" value="1"/>
</dbReference>
<organism evidence="5 6">
    <name type="scientific">Mycena citricolor</name>
    <dbReference type="NCBI Taxonomy" id="2018698"/>
    <lineage>
        <taxon>Eukaryota</taxon>
        <taxon>Fungi</taxon>
        <taxon>Dikarya</taxon>
        <taxon>Basidiomycota</taxon>
        <taxon>Agaricomycotina</taxon>
        <taxon>Agaricomycetes</taxon>
        <taxon>Agaricomycetidae</taxon>
        <taxon>Agaricales</taxon>
        <taxon>Marasmiineae</taxon>
        <taxon>Mycenaceae</taxon>
        <taxon>Mycena</taxon>
    </lineage>
</organism>
<accession>A0AAD2HGM2</accession>
<dbReference type="PANTHER" id="PTHR43201:SF5">
    <property type="entry name" value="MEDIUM-CHAIN ACYL-COA LIGASE ACSF2, MITOCHONDRIAL"/>
    <property type="match status" value="1"/>
</dbReference>
<evidence type="ECO:0000256" key="2">
    <source>
        <dbReference type="ARBA" id="ARBA00022598"/>
    </source>
</evidence>
<dbReference type="InterPro" id="IPR045851">
    <property type="entry name" value="AMP-bd_C_sf"/>
</dbReference>
<dbReference type="EMBL" id="CAVNYO010000405">
    <property type="protein sequence ID" value="CAK5275653.1"/>
    <property type="molecule type" value="Genomic_DNA"/>
</dbReference>
<name>A0AAD2HGM2_9AGAR</name>
<dbReference type="Pfam" id="PF13193">
    <property type="entry name" value="AMP-binding_C"/>
    <property type="match status" value="1"/>
</dbReference>
<sequence>MSSSTVKWEPRCTIAEADKIICAPGTLYELDTLLIDGRLQRVYKNLWPSLRAFWLAAFDLYKDRTYVVLGKQKYTYSEMADRSGKAAYHFAKVYGVKKGDRVGICSRNIPEYLMAFWACHLLGAVTVLVNAWLPTDQMVHCLANTQCKLVILDFERADRLEESVKILVKKSGATGVLVFPGHPTKSHWKGMRPWIMVNDERRDDVERFLRTDPQIGPEDNASIFFTSGTTGPPKGVLSTQRQFLTNVLNVMVPRHRAYLRRGEKIPVVDARSPQSSMLLSIPFFHVRVLTSLTMTVTLGGGKLALMHKWDVKDAVKIIRQERLTAAGGVPTMAVELVESDLVGYPLEAISFGGAPTPHLFPARARSVFANVNLIHGYGMTESNSLAASIAGEDCPAHPTSCGLGLPVTEIRIVEDGKVLASGQVGEIWIRGPNVMQGYWLDPEATDKVVTKDGWLMSGDSGYMDEEGFLYLRDRIKDIIIRGGENINSITVENALFTDGVLEAVAVGIPDNRLGELVAAVVSVKASERHRITESVLIELARSRLPSFAVPVMVLVQDELPHNQAGKPLKKIIREAAAQEWQKRGGKTVSKL</sequence>
<dbReference type="InterPro" id="IPR000873">
    <property type="entry name" value="AMP-dep_synth/lig_dom"/>
</dbReference>
<evidence type="ECO:0000259" key="3">
    <source>
        <dbReference type="Pfam" id="PF00501"/>
    </source>
</evidence>
<keyword evidence="2" id="KW-0436">Ligase</keyword>
<protein>
    <submittedName>
        <fullName evidence="5">Uncharacterized protein</fullName>
    </submittedName>
</protein>
<comment type="similarity">
    <text evidence="1">Belongs to the ATP-dependent AMP-binding enzyme family.</text>
</comment>
<dbReference type="Gene3D" id="3.30.300.30">
    <property type="match status" value="1"/>
</dbReference>
<dbReference type="AlphaFoldDB" id="A0AAD2HGM2"/>
<dbReference type="InterPro" id="IPR025110">
    <property type="entry name" value="AMP-bd_C"/>
</dbReference>
<dbReference type="Proteomes" id="UP001295794">
    <property type="component" value="Unassembled WGS sequence"/>
</dbReference>
<dbReference type="GO" id="GO:0006631">
    <property type="term" value="P:fatty acid metabolic process"/>
    <property type="evidence" value="ECO:0007669"/>
    <property type="project" value="TreeGrafter"/>
</dbReference>
<evidence type="ECO:0000313" key="5">
    <source>
        <dbReference type="EMBL" id="CAK5275653.1"/>
    </source>
</evidence>
<evidence type="ECO:0000313" key="6">
    <source>
        <dbReference type="Proteomes" id="UP001295794"/>
    </source>
</evidence>
<feature type="domain" description="AMP-dependent synthetase/ligase" evidence="3">
    <location>
        <begin position="61"/>
        <end position="439"/>
    </location>
</feature>
<dbReference type="InterPro" id="IPR020845">
    <property type="entry name" value="AMP-binding_CS"/>
</dbReference>
<evidence type="ECO:0000256" key="1">
    <source>
        <dbReference type="ARBA" id="ARBA00006432"/>
    </source>
</evidence>
<dbReference type="Gene3D" id="3.40.50.12780">
    <property type="entry name" value="N-terminal domain of ligase-like"/>
    <property type="match status" value="1"/>
</dbReference>
<keyword evidence="6" id="KW-1185">Reference proteome</keyword>
<dbReference type="PANTHER" id="PTHR43201">
    <property type="entry name" value="ACYL-COA SYNTHETASE"/>
    <property type="match status" value="1"/>
</dbReference>
<evidence type="ECO:0000259" key="4">
    <source>
        <dbReference type="Pfam" id="PF13193"/>
    </source>
</evidence>
<reference evidence="5" key="1">
    <citation type="submission" date="2023-11" db="EMBL/GenBank/DDBJ databases">
        <authorList>
            <person name="De Vega J J."/>
            <person name="De Vega J J."/>
        </authorList>
    </citation>
    <scope>NUCLEOTIDE SEQUENCE</scope>
</reference>